<reference evidence="2 3" key="1">
    <citation type="submission" date="2016-09" db="EMBL/GenBank/DDBJ databases">
        <title>Vagococcus teuberi sp. nov., isolated from the Malian artisanal sour milk fene.</title>
        <authorList>
            <person name="Wullschleger S."/>
            <person name="Seifert C."/>
            <person name="Baumgartner S."/>
            <person name="Lacroix C."/>
            <person name="Bonfoh B."/>
            <person name="Stevens M.J."/>
            <person name="Meile L."/>
        </authorList>
    </citation>
    <scope>NUCLEOTIDE SEQUENCE [LARGE SCALE GENOMIC DNA]</scope>
    <source>
        <strain evidence="2 3">DSM 21459</strain>
    </source>
</reference>
<accession>A0A1J0A839</accession>
<dbReference type="EMBL" id="CP017267">
    <property type="protein sequence ID" value="APB32073.1"/>
    <property type="molecule type" value="Genomic_DNA"/>
</dbReference>
<sequence length="138" mass="15822">MSDKEQQKKFSQNANIKSSEFNRLNTNQTEHANFISKGQTLLVPDLDKKTDTASSPYILIYGVSAVTLFFAQWFIGKNFLAKEIYSSTKFLIIVLIVSVLLPEIVIKTVVFLRKEHKKTLNGLTIQGRSCFYLLWRSK</sequence>
<gene>
    <name evidence="2" type="ORF">BHY08_09785</name>
</gene>
<name>A0A1J0A839_9ENTE</name>
<evidence type="ECO:0000256" key="1">
    <source>
        <dbReference type="SAM" id="Phobius"/>
    </source>
</evidence>
<organism evidence="2 3">
    <name type="scientific">Vagococcus teuberi</name>
    <dbReference type="NCBI Taxonomy" id="519472"/>
    <lineage>
        <taxon>Bacteria</taxon>
        <taxon>Bacillati</taxon>
        <taxon>Bacillota</taxon>
        <taxon>Bacilli</taxon>
        <taxon>Lactobacillales</taxon>
        <taxon>Enterococcaceae</taxon>
        <taxon>Vagococcus</taxon>
    </lineage>
</organism>
<dbReference type="OrthoDB" id="2186611at2"/>
<protein>
    <submittedName>
        <fullName evidence="2">Uncharacterized protein</fullName>
    </submittedName>
</protein>
<keyword evidence="3" id="KW-1185">Reference proteome</keyword>
<dbReference type="STRING" id="519472.BHY08_09785"/>
<evidence type="ECO:0000313" key="2">
    <source>
        <dbReference type="EMBL" id="APB32073.1"/>
    </source>
</evidence>
<dbReference type="KEGG" id="vte:BHY08_09785"/>
<keyword evidence="1" id="KW-1133">Transmembrane helix</keyword>
<dbReference type="Proteomes" id="UP000191200">
    <property type="component" value="Chromosome"/>
</dbReference>
<dbReference type="AlphaFoldDB" id="A0A1J0A839"/>
<keyword evidence="1" id="KW-0472">Membrane</keyword>
<dbReference type="RefSeq" id="WP_071457682.1">
    <property type="nucleotide sequence ID" value="NZ_CP017267.1"/>
</dbReference>
<evidence type="ECO:0000313" key="3">
    <source>
        <dbReference type="Proteomes" id="UP000191200"/>
    </source>
</evidence>
<feature type="transmembrane region" description="Helical" evidence="1">
    <location>
        <begin position="57"/>
        <end position="75"/>
    </location>
</feature>
<feature type="transmembrane region" description="Helical" evidence="1">
    <location>
        <begin position="90"/>
        <end position="112"/>
    </location>
</feature>
<proteinExistence type="predicted"/>
<keyword evidence="1" id="KW-0812">Transmembrane</keyword>